<evidence type="ECO:0000256" key="5">
    <source>
        <dbReference type="ARBA" id="ARBA00023085"/>
    </source>
</evidence>
<dbReference type="GeneID" id="110796734"/>
<keyword evidence="4" id="KW-0378">Hydrolase</keyword>
<evidence type="ECO:0000256" key="6">
    <source>
        <dbReference type="ARBA" id="ARBA00023180"/>
    </source>
</evidence>
<feature type="signal peptide" evidence="9">
    <location>
        <begin position="1"/>
        <end position="27"/>
    </location>
</feature>
<dbReference type="FunFam" id="2.160.20.10:FF:000013">
    <property type="entry name" value="Pectinesterase"/>
    <property type="match status" value="1"/>
</dbReference>
<keyword evidence="11" id="KW-1185">Reference proteome</keyword>
<evidence type="ECO:0000313" key="11">
    <source>
        <dbReference type="Proteomes" id="UP000813463"/>
    </source>
</evidence>
<dbReference type="PANTHER" id="PTHR31321:SF87">
    <property type="entry name" value="PECTINESTERASE 63-RELATED"/>
    <property type="match status" value="1"/>
</dbReference>
<dbReference type="KEGG" id="soe:110796734"/>
<evidence type="ECO:0000256" key="4">
    <source>
        <dbReference type="ARBA" id="ARBA00022801"/>
    </source>
</evidence>
<dbReference type="AlphaFoldDB" id="A0A9R0K4K1"/>
<comment type="function">
    <text evidence="8">Acts in the modification of cell walls via demethylesterification of cell wall pectin.</text>
</comment>
<dbReference type="GO" id="GO:0030599">
    <property type="term" value="F:pectinesterase activity"/>
    <property type="evidence" value="ECO:0000318"/>
    <property type="project" value="GO_Central"/>
</dbReference>
<dbReference type="OrthoDB" id="2019149at2759"/>
<proteinExistence type="inferred from homology"/>
<protein>
    <recommendedName>
        <fullName evidence="3">pectinesterase</fullName>
        <ecNumber evidence="3">3.1.1.11</ecNumber>
    </recommendedName>
</protein>
<comment type="catalytic activity">
    <reaction evidence="7">
        <text>[(1-&gt;4)-alpha-D-galacturonosyl methyl ester](n) + n H2O = [(1-&gt;4)-alpha-D-galacturonosyl](n) + n methanol + n H(+)</text>
        <dbReference type="Rhea" id="RHEA:22380"/>
        <dbReference type="Rhea" id="RHEA-COMP:14570"/>
        <dbReference type="Rhea" id="RHEA-COMP:14573"/>
        <dbReference type="ChEBI" id="CHEBI:15377"/>
        <dbReference type="ChEBI" id="CHEBI:15378"/>
        <dbReference type="ChEBI" id="CHEBI:17790"/>
        <dbReference type="ChEBI" id="CHEBI:140522"/>
        <dbReference type="ChEBI" id="CHEBI:140523"/>
        <dbReference type="EC" id="3.1.1.11"/>
    </reaction>
</comment>
<comment type="similarity">
    <text evidence="2">Belongs to the pectinesterase family.</text>
</comment>
<dbReference type="Gene3D" id="2.160.20.10">
    <property type="entry name" value="Single-stranded right-handed beta-helix, Pectin lyase-like"/>
    <property type="match status" value="1"/>
</dbReference>
<dbReference type="GO" id="GO:0045490">
    <property type="term" value="P:pectin catabolic process"/>
    <property type="evidence" value="ECO:0000318"/>
    <property type="project" value="GO_Central"/>
</dbReference>
<dbReference type="RefSeq" id="XP_021857513.1">
    <property type="nucleotide sequence ID" value="XM_022001821.2"/>
</dbReference>
<name>A0A9R0K4K1_SPIOL</name>
<sequence>MQIPWSIFLYLTIFHLIYIPPRLTVFAGDVKPRTVIVVDQSGHGHFSKLQHAIDSVPEHNYKWIEIQVRAGVYREKVEIPSNKPYISLVGDDRDTTVIQWWDGGGSATPEYATFSVYADNFVARHITFKNSFHPVTISQAPAASIFGDKVAFYDCGFIGVQDTLTDFLGRHLFDGCYIEGYIDFIWGYGQSIYHGCTINVTSGPYNDRIYGAGYITAQGRESIEDTNGFVFKYCKVVGNSYAYLGRPYQTYSRVVFYKNYLSDIVVPQGWNPAFIFGHRGSAAHEEVDCVGPGSDKSQRVKWGRNLNTDELNSLLNPNTFINQDHWIENQPPPTKRRALHKFLTSKTTTRSTTMPEFRQRRTPLSRSFPFVHPRRG</sequence>
<comment type="pathway">
    <text evidence="1">Glycan metabolism; pectin degradation; 2-dehydro-3-deoxy-D-gluconate from pectin: step 1/5.</text>
</comment>
<evidence type="ECO:0000256" key="8">
    <source>
        <dbReference type="ARBA" id="ARBA00057335"/>
    </source>
</evidence>
<evidence type="ECO:0000256" key="2">
    <source>
        <dbReference type="ARBA" id="ARBA00008891"/>
    </source>
</evidence>
<feature type="chain" id="PRO_5040448643" description="pectinesterase" evidence="9">
    <location>
        <begin position="28"/>
        <end position="376"/>
    </location>
</feature>
<keyword evidence="5" id="KW-0063">Aspartyl esterase</keyword>
<keyword evidence="9" id="KW-0732">Signal</keyword>
<evidence type="ECO:0000256" key="1">
    <source>
        <dbReference type="ARBA" id="ARBA00005184"/>
    </source>
</evidence>
<keyword evidence="6" id="KW-0325">Glycoprotein</keyword>
<evidence type="ECO:0000256" key="7">
    <source>
        <dbReference type="ARBA" id="ARBA00047928"/>
    </source>
</evidence>
<reference evidence="11" key="1">
    <citation type="journal article" date="2021" name="Nat. Commun.">
        <title>Genomic analyses provide insights into spinach domestication and the genetic basis of agronomic traits.</title>
        <authorList>
            <person name="Cai X."/>
            <person name="Sun X."/>
            <person name="Xu C."/>
            <person name="Sun H."/>
            <person name="Wang X."/>
            <person name="Ge C."/>
            <person name="Zhang Z."/>
            <person name="Wang Q."/>
            <person name="Fei Z."/>
            <person name="Jiao C."/>
            <person name="Wang Q."/>
        </authorList>
    </citation>
    <scope>NUCLEOTIDE SEQUENCE [LARGE SCALE GENOMIC DNA]</scope>
    <source>
        <strain evidence="11">cv. Varoflay</strain>
    </source>
</reference>
<dbReference type="Pfam" id="PF01095">
    <property type="entry name" value="Pectinesterase"/>
    <property type="match status" value="1"/>
</dbReference>
<evidence type="ECO:0000259" key="10">
    <source>
        <dbReference type="Pfam" id="PF01095"/>
    </source>
</evidence>
<evidence type="ECO:0000313" key="12">
    <source>
        <dbReference type="RefSeq" id="XP_021857513.1"/>
    </source>
</evidence>
<dbReference type="EC" id="3.1.1.11" evidence="3"/>
<dbReference type="InterPro" id="IPR011050">
    <property type="entry name" value="Pectin_lyase_fold/virulence"/>
</dbReference>
<dbReference type="GO" id="GO:0042545">
    <property type="term" value="P:cell wall modification"/>
    <property type="evidence" value="ECO:0007669"/>
    <property type="project" value="InterPro"/>
</dbReference>
<accession>A0A9R0K4K1</accession>
<evidence type="ECO:0000256" key="3">
    <source>
        <dbReference type="ARBA" id="ARBA00013229"/>
    </source>
</evidence>
<organism evidence="11 12">
    <name type="scientific">Spinacia oleracea</name>
    <name type="common">Spinach</name>
    <dbReference type="NCBI Taxonomy" id="3562"/>
    <lineage>
        <taxon>Eukaryota</taxon>
        <taxon>Viridiplantae</taxon>
        <taxon>Streptophyta</taxon>
        <taxon>Embryophyta</taxon>
        <taxon>Tracheophyta</taxon>
        <taxon>Spermatophyta</taxon>
        <taxon>Magnoliopsida</taxon>
        <taxon>eudicotyledons</taxon>
        <taxon>Gunneridae</taxon>
        <taxon>Pentapetalae</taxon>
        <taxon>Caryophyllales</taxon>
        <taxon>Chenopodiaceae</taxon>
        <taxon>Chenopodioideae</taxon>
        <taxon>Anserineae</taxon>
        <taxon>Spinacia</taxon>
    </lineage>
</organism>
<evidence type="ECO:0000256" key="9">
    <source>
        <dbReference type="SAM" id="SignalP"/>
    </source>
</evidence>
<dbReference type="PANTHER" id="PTHR31321">
    <property type="entry name" value="ACYL-COA THIOESTER HYDROLASE YBHC-RELATED"/>
    <property type="match status" value="1"/>
</dbReference>
<gene>
    <name evidence="12" type="primary">LOC110796734</name>
</gene>
<feature type="domain" description="Pectinesterase catalytic" evidence="10">
    <location>
        <begin position="36"/>
        <end position="304"/>
    </location>
</feature>
<dbReference type="Proteomes" id="UP000813463">
    <property type="component" value="Chromosome 4"/>
</dbReference>
<dbReference type="InterPro" id="IPR012334">
    <property type="entry name" value="Pectin_lyas_fold"/>
</dbReference>
<dbReference type="InterPro" id="IPR000070">
    <property type="entry name" value="Pectinesterase_cat"/>
</dbReference>
<reference evidence="12" key="2">
    <citation type="submission" date="2025-08" db="UniProtKB">
        <authorList>
            <consortium name="RefSeq"/>
        </authorList>
    </citation>
    <scope>IDENTIFICATION</scope>
    <source>
        <tissue evidence="12">Leaf</tissue>
    </source>
</reference>
<dbReference type="SUPFAM" id="SSF51126">
    <property type="entry name" value="Pectin lyase-like"/>
    <property type="match status" value="1"/>
</dbReference>